<evidence type="ECO:0000313" key="1">
    <source>
        <dbReference type="EMBL" id="EGC45714.1"/>
    </source>
</evidence>
<dbReference type="EMBL" id="DS990639">
    <property type="protein sequence ID" value="EGC45714.1"/>
    <property type="molecule type" value="Genomic_DNA"/>
</dbReference>
<dbReference type="VEuPathDB" id="FungiDB:I7I53_04554"/>
<protein>
    <submittedName>
        <fullName evidence="1">Uncharacterized protein</fullName>
    </submittedName>
</protein>
<dbReference type="OrthoDB" id="4188597at2759"/>
<dbReference type="AlphaFoldDB" id="F0UJB8"/>
<dbReference type="OMA" id="RSTQYTY"/>
<dbReference type="HOGENOM" id="CLU_049612_0_0_1"/>
<name>F0UJB8_AJEC8</name>
<gene>
    <name evidence="1" type="ORF">HCEG_04929</name>
</gene>
<proteinExistence type="predicted"/>
<dbReference type="Proteomes" id="UP000008142">
    <property type="component" value="Unassembled WGS sequence"/>
</dbReference>
<accession>F0UJB8</accession>
<evidence type="ECO:0000313" key="2">
    <source>
        <dbReference type="Proteomes" id="UP000008142"/>
    </source>
</evidence>
<sequence>MPRRQQSGTPPGLPPSYGHESEAIDAIFMQEMTPNYISSFLLRFYVLKTFPICYPLKRMLLVFVFITQINLSNSYVLKFKMCHDLYNGAEPRFNTASFLKWRIGKAPMNKIVASVLKRIGDLGDLLDSGYGYEDIIRGVQRSTQYTYEALFGTVYFGPDEKYLFKNLDARVRFQRVRGRFEKLHKVIMSDEPLFIWCQDDFFTSTFPFPVDRECAIYYPISSSPTKATLSILFLIELRSCLPGSTLLPNTFWDDRQPGVGGQSYIVLNPPTKCAENPIVGNRVFMSIARPENVKMTAIILCPQNYDTRNAADVDEQRSNRRASTDGYAPPHFLSILNRSFVLMNRYLSVILFQTTGPVTLPPVAGRQFYGWEAAALLPLIDLEKPLNNPVLFLSANDWSTGTAVPMLPDE</sequence>
<organism evidence="2">
    <name type="scientific">Ajellomyces capsulatus (strain H88)</name>
    <name type="common">Darling's disease fungus</name>
    <name type="synonym">Histoplasma capsulatum</name>
    <dbReference type="NCBI Taxonomy" id="544711"/>
    <lineage>
        <taxon>Eukaryota</taxon>
        <taxon>Fungi</taxon>
        <taxon>Dikarya</taxon>
        <taxon>Ascomycota</taxon>
        <taxon>Pezizomycotina</taxon>
        <taxon>Eurotiomycetes</taxon>
        <taxon>Eurotiomycetidae</taxon>
        <taxon>Onygenales</taxon>
        <taxon>Ajellomycetaceae</taxon>
        <taxon>Histoplasma</taxon>
    </lineage>
</organism>
<reference evidence="2" key="1">
    <citation type="submission" date="2008-07" db="EMBL/GenBank/DDBJ databases">
        <title>Annotation of Ajellomyces capsulatus strain H88.</title>
        <authorList>
            <person name="Champion M."/>
            <person name="Cuomo C."/>
            <person name="Ma L.-J."/>
            <person name="Henn M.R."/>
            <person name="Sil A."/>
            <person name="Goldman B."/>
            <person name="Young S.K."/>
            <person name="Kodira C.D."/>
            <person name="Zeng Q."/>
            <person name="Koehrsen M."/>
            <person name="Alvarado L."/>
            <person name="Berlin A."/>
            <person name="Borenstein D."/>
            <person name="Chen Z."/>
            <person name="Engels R."/>
            <person name="Freedman E."/>
            <person name="Gellesch M."/>
            <person name="Goldberg J."/>
            <person name="Griggs A."/>
            <person name="Gujja S."/>
            <person name="Heiman D."/>
            <person name="Hepburn T."/>
            <person name="Howarth C."/>
            <person name="Jen D."/>
            <person name="Larson L."/>
            <person name="Lewis B."/>
            <person name="Mehta T."/>
            <person name="Park D."/>
            <person name="Pearson M."/>
            <person name="Roberts A."/>
            <person name="Saif S."/>
            <person name="Shea T."/>
            <person name="Shenoy N."/>
            <person name="Sisk P."/>
            <person name="Stolte C."/>
            <person name="Sykes S."/>
            <person name="Walk T."/>
            <person name="White J."/>
            <person name="Yandava C."/>
            <person name="Klein B."/>
            <person name="McEwen J.G."/>
            <person name="Puccia R."/>
            <person name="Goldman G.H."/>
            <person name="Felipe M.S."/>
            <person name="Nino-Vega G."/>
            <person name="San-Blas G."/>
            <person name="Taylor J."/>
            <person name="Mendoza L."/>
            <person name="Galagan J."/>
            <person name="Nusbaum C."/>
            <person name="Birren B."/>
        </authorList>
    </citation>
    <scope>NUCLEOTIDE SEQUENCE [LARGE SCALE GENOMIC DNA]</scope>
    <source>
        <strain evidence="2">H88</strain>
    </source>
</reference>